<feature type="domain" description="Tyr recombinase" evidence="6">
    <location>
        <begin position="185"/>
        <end position="371"/>
    </location>
</feature>
<evidence type="ECO:0000259" key="7">
    <source>
        <dbReference type="PROSITE" id="PS51900"/>
    </source>
</evidence>
<dbReference type="InterPro" id="IPR044068">
    <property type="entry name" value="CB"/>
</dbReference>
<dbReference type="Proteomes" id="UP001162905">
    <property type="component" value="Unassembled WGS sequence"/>
</dbReference>
<evidence type="ECO:0000256" key="5">
    <source>
        <dbReference type="PROSITE-ProRule" id="PRU01248"/>
    </source>
</evidence>
<dbReference type="InterPro" id="IPR050808">
    <property type="entry name" value="Phage_Integrase"/>
</dbReference>
<dbReference type="InterPro" id="IPR022000">
    <property type="entry name" value="Min27-like_integrase_DNA_bind"/>
</dbReference>
<dbReference type="Gene3D" id="1.10.150.130">
    <property type="match status" value="1"/>
</dbReference>
<dbReference type="InterPro" id="IPR004107">
    <property type="entry name" value="Integrase_SAM-like_N"/>
</dbReference>
<keyword evidence="4" id="KW-0233">DNA recombination</keyword>
<evidence type="ECO:0000313" key="9">
    <source>
        <dbReference type="Proteomes" id="UP001162905"/>
    </source>
</evidence>
<dbReference type="RefSeq" id="WP_237254928.1">
    <property type="nucleotide sequence ID" value="NZ_JAKJXF010000004.1"/>
</dbReference>
<gene>
    <name evidence="8" type="ORF">L4G47_25940</name>
</gene>
<sequence length="371" mass="41562">MGRDGRGVRAVSDSSIEITFMYRGVRCRERITLKPTATNLKKAEQHKAAIEHAISIGTFDYSVTFPGSARAARFAPEASHETVAGFLTRWLASKKKHLSSSTYEGYRKLVEHRLVPALGTHMMVDLKRKMIKDWLDTLEIGNKTLSNIQSCLRSALTEAVDEELIENNAMAGWTYKRKSAPTEEDDIDPFSPEEQHAIISALGGQAANLVQFALWTGLRTSELVALEWGDVDWIRDEIMITKAMTQAAKGVAEIPKTASGRRSVKLLGPAMEALKAQKAHTYLAGREVFQNPRTLERWAGDGPIRKTMWAHAVKKSGVRYRRPYQTRHTYASMMLSAGEHPMWVAQQMGHSDWTMIARVYGRWMPAADTSA</sequence>
<dbReference type="InterPro" id="IPR002104">
    <property type="entry name" value="Integrase_catalytic"/>
</dbReference>
<dbReference type="Pfam" id="PF12167">
    <property type="entry name" value="Arm-DNA-bind_2"/>
    <property type="match status" value="1"/>
</dbReference>
<organism evidence="8 9">
    <name type="scientific">Pseudomonas petrae</name>
    <dbReference type="NCBI Taxonomy" id="2912190"/>
    <lineage>
        <taxon>Bacteria</taxon>
        <taxon>Pseudomonadati</taxon>
        <taxon>Pseudomonadota</taxon>
        <taxon>Gammaproteobacteria</taxon>
        <taxon>Pseudomonadales</taxon>
        <taxon>Pseudomonadaceae</taxon>
        <taxon>Pseudomonas</taxon>
    </lineage>
</organism>
<dbReference type="PROSITE" id="PS51898">
    <property type="entry name" value="TYR_RECOMBINASE"/>
    <property type="match status" value="1"/>
</dbReference>
<evidence type="ECO:0000259" key="6">
    <source>
        <dbReference type="PROSITE" id="PS51898"/>
    </source>
</evidence>
<dbReference type="PANTHER" id="PTHR30629:SF2">
    <property type="entry name" value="PROPHAGE INTEGRASE INTS-RELATED"/>
    <property type="match status" value="1"/>
</dbReference>
<dbReference type="Gene3D" id="1.10.443.10">
    <property type="entry name" value="Intergrase catalytic core"/>
    <property type="match status" value="1"/>
</dbReference>
<reference evidence="8" key="1">
    <citation type="submission" date="2022-01" db="EMBL/GenBank/DDBJ databases">
        <title>Pseudomonas sp. nov. isolated from Antarctic regolith.</title>
        <authorList>
            <person name="Novakova D."/>
            <person name="Sedlar K."/>
        </authorList>
    </citation>
    <scope>NUCLEOTIDE SEQUENCE</scope>
    <source>
        <strain evidence="8">P2647</strain>
    </source>
</reference>
<evidence type="ECO:0000256" key="4">
    <source>
        <dbReference type="ARBA" id="ARBA00023172"/>
    </source>
</evidence>
<proteinExistence type="inferred from homology"/>
<evidence type="ECO:0000313" key="8">
    <source>
        <dbReference type="EMBL" id="MCF7545632.1"/>
    </source>
</evidence>
<keyword evidence="3 5" id="KW-0238">DNA-binding</keyword>
<dbReference type="InterPro" id="IPR011010">
    <property type="entry name" value="DNA_brk_join_enz"/>
</dbReference>
<dbReference type="SUPFAM" id="SSF56349">
    <property type="entry name" value="DNA breaking-rejoining enzymes"/>
    <property type="match status" value="1"/>
</dbReference>
<feature type="domain" description="Core-binding (CB)" evidence="7">
    <location>
        <begin position="81"/>
        <end position="160"/>
    </location>
</feature>
<evidence type="ECO:0000256" key="1">
    <source>
        <dbReference type="ARBA" id="ARBA00008857"/>
    </source>
</evidence>
<protein>
    <submittedName>
        <fullName evidence="8">Site-specific integrase</fullName>
    </submittedName>
</protein>
<comment type="similarity">
    <text evidence="1">Belongs to the 'phage' integrase family.</text>
</comment>
<comment type="caution">
    <text evidence="8">The sequence shown here is derived from an EMBL/GenBank/DDBJ whole genome shotgun (WGS) entry which is preliminary data.</text>
</comment>
<dbReference type="CDD" id="cd01189">
    <property type="entry name" value="INT_ICEBs1_C_like"/>
    <property type="match status" value="1"/>
</dbReference>
<accession>A0ABS9ID51</accession>
<keyword evidence="2" id="KW-0229">DNA integration</keyword>
<keyword evidence="9" id="KW-1185">Reference proteome</keyword>
<dbReference type="InterPro" id="IPR010998">
    <property type="entry name" value="Integrase_recombinase_N"/>
</dbReference>
<name>A0ABS9ID51_9PSED</name>
<dbReference type="PANTHER" id="PTHR30629">
    <property type="entry name" value="PROPHAGE INTEGRASE"/>
    <property type="match status" value="1"/>
</dbReference>
<dbReference type="InterPro" id="IPR013762">
    <property type="entry name" value="Integrase-like_cat_sf"/>
</dbReference>
<dbReference type="Pfam" id="PF14659">
    <property type="entry name" value="Phage_int_SAM_3"/>
    <property type="match status" value="1"/>
</dbReference>
<dbReference type="PROSITE" id="PS51900">
    <property type="entry name" value="CB"/>
    <property type="match status" value="1"/>
</dbReference>
<evidence type="ECO:0000256" key="3">
    <source>
        <dbReference type="ARBA" id="ARBA00023125"/>
    </source>
</evidence>
<evidence type="ECO:0000256" key="2">
    <source>
        <dbReference type="ARBA" id="ARBA00022908"/>
    </source>
</evidence>
<dbReference type="Pfam" id="PF00589">
    <property type="entry name" value="Phage_integrase"/>
    <property type="match status" value="1"/>
</dbReference>
<dbReference type="EMBL" id="JAKJXH010000054">
    <property type="protein sequence ID" value="MCF7545632.1"/>
    <property type="molecule type" value="Genomic_DNA"/>
</dbReference>